<dbReference type="EMBL" id="LAZR01051882">
    <property type="protein sequence ID" value="KKK84201.1"/>
    <property type="molecule type" value="Genomic_DNA"/>
</dbReference>
<comment type="caution">
    <text evidence="1">The sequence shown here is derived from an EMBL/GenBank/DDBJ whole genome shotgun (WGS) entry which is preliminary data.</text>
</comment>
<accession>A0A0F9BIH3</accession>
<proteinExistence type="predicted"/>
<feature type="non-terminal residue" evidence="1">
    <location>
        <position position="1"/>
    </location>
</feature>
<sequence length="32" mass="3850">TIRKMLKNDDYFTVVTEKTTTNSFRPVRNLNF</sequence>
<gene>
    <name evidence="1" type="ORF">LCGC14_2785720</name>
</gene>
<name>A0A0F9BIH3_9ZZZZ</name>
<reference evidence="1" key="1">
    <citation type="journal article" date="2015" name="Nature">
        <title>Complex archaea that bridge the gap between prokaryotes and eukaryotes.</title>
        <authorList>
            <person name="Spang A."/>
            <person name="Saw J.H."/>
            <person name="Jorgensen S.L."/>
            <person name="Zaremba-Niedzwiedzka K."/>
            <person name="Martijn J."/>
            <person name="Lind A.E."/>
            <person name="van Eijk R."/>
            <person name="Schleper C."/>
            <person name="Guy L."/>
            <person name="Ettema T.J."/>
        </authorList>
    </citation>
    <scope>NUCLEOTIDE SEQUENCE</scope>
</reference>
<evidence type="ECO:0000313" key="1">
    <source>
        <dbReference type="EMBL" id="KKK84201.1"/>
    </source>
</evidence>
<protein>
    <submittedName>
        <fullName evidence="1">Uncharacterized protein</fullName>
    </submittedName>
</protein>
<dbReference type="AlphaFoldDB" id="A0A0F9BIH3"/>
<organism evidence="1">
    <name type="scientific">marine sediment metagenome</name>
    <dbReference type="NCBI Taxonomy" id="412755"/>
    <lineage>
        <taxon>unclassified sequences</taxon>
        <taxon>metagenomes</taxon>
        <taxon>ecological metagenomes</taxon>
    </lineage>
</organism>